<feature type="region of interest" description="Disordered" evidence="1">
    <location>
        <begin position="108"/>
        <end position="183"/>
    </location>
</feature>
<feature type="compositionally biased region" description="Basic and acidic residues" evidence="1">
    <location>
        <begin position="55"/>
        <end position="68"/>
    </location>
</feature>
<name>A0AA88U387_9ASTE</name>
<gene>
    <name evidence="3" type="ORF">RJ640_022193</name>
</gene>
<keyword evidence="4" id="KW-1185">Reference proteome</keyword>
<comment type="caution">
    <text evidence="3">The sequence shown here is derived from an EMBL/GenBank/DDBJ whole genome shotgun (WGS) entry which is preliminary data.</text>
</comment>
<evidence type="ECO:0000313" key="3">
    <source>
        <dbReference type="EMBL" id="KAK2969479.1"/>
    </source>
</evidence>
<evidence type="ECO:0000256" key="1">
    <source>
        <dbReference type="SAM" id="MobiDB-lite"/>
    </source>
</evidence>
<reference evidence="3" key="1">
    <citation type="submission" date="2022-12" db="EMBL/GenBank/DDBJ databases">
        <title>Draft genome assemblies for two species of Escallonia (Escalloniales).</title>
        <authorList>
            <person name="Chanderbali A."/>
            <person name="Dervinis C."/>
            <person name="Anghel I."/>
            <person name="Soltis D."/>
            <person name="Soltis P."/>
            <person name="Zapata F."/>
        </authorList>
    </citation>
    <scope>NUCLEOTIDE SEQUENCE</scope>
    <source>
        <strain evidence="3">UCBG92.1500</strain>
        <tissue evidence="3">Leaf</tissue>
    </source>
</reference>
<feature type="region of interest" description="Disordered" evidence="1">
    <location>
        <begin position="55"/>
        <end position="92"/>
    </location>
</feature>
<proteinExistence type="predicted"/>
<keyword evidence="2" id="KW-1133">Transmembrane helix</keyword>
<organism evidence="3 4">
    <name type="scientific">Escallonia rubra</name>
    <dbReference type="NCBI Taxonomy" id="112253"/>
    <lineage>
        <taxon>Eukaryota</taxon>
        <taxon>Viridiplantae</taxon>
        <taxon>Streptophyta</taxon>
        <taxon>Embryophyta</taxon>
        <taxon>Tracheophyta</taxon>
        <taxon>Spermatophyta</taxon>
        <taxon>Magnoliopsida</taxon>
        <taxon>eudicotyledons</taxon>
        <taxon>Gunneridae</taxon>
        <taxon>Pentapetalae</taxon>
        <taxon>asterids</taxon>
        <taxon>campanulids</taxon>
        <taxon>Escalloniales</taxon>
        <taxon>Escalloniaceae</taxon>
        <taxon>Escallonia</taxon>
    </lineage>
</organism>
<keyword evidence="2" id="KW-0812">Transmembrane</keyword>
<feature type="compositionally biased region" description="Polar residues" evidence="1">
    <location>
        <begin position="108"/>
        <end position="117"/>
    </location>
</feature>
<dbReference type="Proteomes" id="UP001187471">
    <property type="component" value="Unassembled WGS sequence"/>
</dbReference>
<feature type="compositionally biased region" description="Basic and acidic residues" evidence="1">
    <location>
        <begin position="125"/>
        <end position="136"/>
    </location>
</feature>
<feature type="transmembrane region" description="Helical" evidence="2">
    <location>
        <begin position="27"/>
        <end position="49"/>
    </location>
</feature>
<keyword evidence="2" id="KW-0472">Membrane</keyword>
<accession>A0AA88U387</accession>
<evidence type="ECO:0000256" key="2">
    <source>
        <dbReference type="SAM" id="Phobius"/>
    </source>
</evidence>
<protein>
    <submittedName>
        <fullName evidence="3">Uncharacterized protein</fullName>
    </submittedName>
</protein>
<sequence length="274" mass="30268">MPKVKEFKLKFQLCKSPKPKPTFSKHVATAVAAVLAAISVVSIIIFLHIRKRRKEQTFSDQKTHRSDTSSRIFSNGAAIANVAPKPPRRPSQASSEFLYLGTLVNSHSGIGGNSQPHNGGYGSESDARSSKMESPKLHPVPPLIDQSFRRNYTNADVGRTSNDDDEELYSPRGSSYGPESSIGTGSASRRMFTAVAVENLSNLSDNHFTEGISNFILQAVKLAKCAVLKQPIEVSPYKNHIAERTFIPRSPLKPTVWVTSKDRKWPDKQLSTKY</sequence>
<evidence type="ECO:0000313" key="4">
    <source>
        <dbReference type="Proteomes" id="UP001187471"/>
    </source>
</evidence>
<dbReference type="AlphaFoldDB" id="A0AA88U387"/>
<dbReference type="EMBL" id="JAVXUO010002812">
    <property type="protein sequence ID" value="KAK2969479.1"/>
    <property type="molecule type" value="Genomic_DNA"/>
</dbReference>